<proteinExistence type="predicted"/>
<keyword evidence="3" id="KW-1185">Reference proteome</keyword>
<dbReference type="EMBL" id="KB908637">
    <property type="protein sequence ID" value="EOA85771.1"/>
    <property type="molecule type" value="Genomic_DNA"/>
</dbReference>
<dbReference type="Proteomes" id="UP000016935">
    <property type="component" value="Unassembled WGS sequence"/>
</dbReference>
<feature type="region of interest" description="Disordered" evidence="1">
    <location>
        <begin position="1"/>
        <end position="39"/>
    </location>
</feature>
<evidence type="ECO:0000313" key="3">
    <source>
        <dbReference type="Proteomes" id="UP000016935"/>
    </source>
</evidence>
<dbReference type="AlphaFoldDB" id="R0ILS6"/>
<sequence>MTMLLCDMPPPPPPSPPPPPRLPANEPENDSTTTGLPIAGSSVVKRARLLCFCRLANCM</sequence>
<gene>
    <name evidence="2" type="ORF">SETTUDRAFT_169553</name>
</gene>
<dbReference type="RefSeq" id="XP_008026569.1">
    <property type="nucleotide sequence ID" value="XM_008028378.1"/>
</dbReference>
<dbReference type="GeneID" id="19400943"/>
<evidence type="ECO:0000256" key="1">
    <source>
        <dbReference type="SAM" id="MobiDB-lite"/>
    </source>
</evidence>
<organism evidence="2 3">
    <name type="scientific">Exserohilum turcicum (strain 28A)</name>
    <name type="common">Northern leaf blight fungus</name>
    <name type="synonym">Setosphaeria turcica</name>
    <dbReference type="NCBI Taxonomy" id="671987"/>
    <lineage>
        <taxon>Eukaryota</taxon>
        <taxon>Fungi</taxon>
        <taxon>Dikarya</taxon>
        <taxon>Ascomycota</taxon>
        <taxon>Pezizomycotina</taxon>
        <taxon>Dothideomycetes</taxon>
        <taxon>Pleosporomycetidae</taxon>
        <taxon>Pleosporales</taxon>
        <taxon>Pleosporineae</taxon>
        <taxon>Pleosporaceae</taxon>
        <taxon>Exserohilum</taxon>
    </lineage>
</organism>
<name>R0ILS6_EXST2</name>
<dbReference type="HOGENOM" id="CLU_2962373_0_0_1"/>
<accession>R0ILS6</accession>
<reference evidence="2 3" key="2">
    <citation type="journal article" date="2013" name="PLoS Genet.">
        <title>Comparative genome structure, secondary metabolite, and effector coding capacity across Cochliobolus pathogens.</title>
        <authorList>
            <person name="Condon B.J."/>
            <person name="Leng Y."/>
            <person name="Wu D."/>
            <person name="Bushley K.E."/>
            <person name="Ohm R.A."/>
            <person name="Otillar R."/>
            <person name="Martin J."/>
            <person name="Schackwitz W."/>
            <person name="Grimwood J."/>
            <person name="MohdZainudin N."/>
            <person name="Xue C."/>
            <person name="Wang R."/>
            <person name="Manning V.A."/>
            <person name="Dhillon B."/>
            <person name="Tu Z.J."/>
            <person name="Steffenson B.J."/>
            <person name="Salamov A."/>
            <person name="Sun H."/>
            <person name="Lowry S."/>
            <person name="LaButti K."/>
            <person name="Han J."/>
            <person name="Copeland A."/>
            <person name="Lindquist E."/>
            <person name="Barry K."/>
            <person name="Schmutz J."/>
            <person name="Baker S.E."/>
            <person name="Ciuffetti L.M."/>
            <person name="Grigoriev I.V."/>
            <person name="Zhong S."/>
            <person name="Turgeon B.G."/>
        </authorList>
    </citation>
    <scope>NUCLEOTIDE SEQUENCE [LARGE SCALE GENOMIC DNA]</scope>
    <source>
        <strain evidence="3">28A</strain>
    </source>
</reference>
<reference evidence="2 3" key="1">
    <citation type="journal article" date="2012" name="PLoS Pathog.">
        <title>Diverse lifestyles and strategies of plant pathogenesis encoded in the genomes of eighteen Dothideomycetes fungi.</title>
        <authorList>
            <person name="Ohm R.A."/>
            <person name="Feau N."/>
            <person name="Henrissat B."/>
            <person name="Schoch C.L."/>
            <person name="Horwitz B.A."/>
            <person name="Barry K.W."/>
            <person name="Condon B.J."/>
            <person name="Copeland A.C."/>
            <person name="Dhillon B."/>
            <person name="Glaser F."/>
            <person name="Hesse C.N."/>
            <person name="Kosti I."/>
            <person name="LaButti K."/>
            <person name="Lindquist E.A."/>
            <person name="Lucas S."/>
            <person name="Salamov A.A."/>
            <person name="Bradshaw R.E."/>
            <person name="Ciuffetti L."/>
            <person name="Hamelin R.C."/>
            <person name="Kema G.H.J."/>
            <person name="Lawrence C."/>
            <person name="Scott J.A."/>
            <person name="Spatafora J.W."/>
            <person name="Turgeon B.G."/>
            <person name="de Wit P.J.G.M."/>
            <person name="Zhong S."/>
            <person name="Goodwin S.B."/>
            <person name="Grigoriev I.V."/>
        </authorList>
    </citation>
    <scope>NUCLEOTIDE SEQUENCE [LARGE SCALE GENOMIC DNA]</scope>
    <source>
        <strain evidence="3">28A</strain>
    </source>
</reference>
<feature type="compositionally biased region" description="Pro residues" evidence="1">
    <location>
        <begin position="8"/>
        <end position="22"/>
    </location>
</feature>
<evidence type="ECO:0000313" key="2">
    <source>
        <dbReference type="EMBL" id="EOA85771.1"/>
    </source>
</evidence>
<protein>
    <submittedName>
        <fullName evidence="2">Uncharacterized protein</fullName>
    </submittedName>
</protein>